<keyword evidence="3 10" id="KW-0813">Transport</keyword>
<keyword evidence="8 10" id="KW-1133">Transmembrane helix</keyword>
<organism evidence="11 12">
    <name type="scientific">Staurois parvus</name>
    <dbReference type="NCBI Taxonomy" id="386267"/>
    <lineage>
        <taxon>Eukaryota</taxon>
        <taxon>Metazoa</taxon>
        <taxon>Chordata</taxon>
        <taxon>Craniata</taxon>
        <taxon>Vertebrata</taxon>
        <taxon>Euteleostomi</taxon>
        <taxon>Amphibia</taxon>
        <taxon>Batrachia</taxon>
        <taxon>Anura</taxon>
        <taxon>Neobatrachia</taxon>
        <taxon>Ranoidea</taxon>
        <taxon>Ranidae</taxon>
        <taxon>Staurois</taxon>
    </lineage>
</organism>
<evidence type="ECO:0000256" key="4">
    <source>
        <dbReference type="ARBA" id="ARBA00022475"/>
    </source>
</evidence>
<evidence type="ECO:0000256" key="3">
    <source>
        <dbReference type="ARBA" id="ARBA00022448"/>
    </source>
</evidence>
<evidence type="ECO:0000256" key="7">
    <source>
        <dbReference type="ARBA" id="ARBA00022737"/>
    </source>
</evidence>
<dbReference type="EMBL" id="CATNWA010014885">
    <property type="protein sequence ID" value="CAI9577057.1"/>
    <property type="molecule type" value="Genomic_DNA"/>
</dbReference>
<protein>
    <recommendedName>
        <fullName evidence="10">Sugar transporter SWEET</fullName>
    </recommendedName>
</protein>
<accession>A0ABN9E0F8</accession>
<keyword evidence="7" id="KW-0677">Repeat</keyword>
<evidence type="ECO:0000256" key="6">
    <source>
        <dbReference type="ARBA" id="ARBA00022692"/>
    </source>
</evidence>
<feature type="non-terminal residue" evidence="11">
    <location>
        <position position="1"/>
    </location>
</feature>
<keyword evidence="12" id="KW-1185">Reference proteome</keyword>
<comment type="caution">
    <text evidence="10">Lacks conserved residue(s) required for the propagation of feature annotation.</text>
</comment>
<evidence type="ECO:0000256" key="8">
    <source>
        <dbReference type="ARBA" id="ARBA00022989"/>
    </source>
</evidence>
<feature type="transmembrane region" description="Helical" evidence="10">
    <location>
        <begin position="180"/>
        <end position="201"/>
    </location>
</feature>
<reference evidence="11" key="1">
    <citation type="submission" date="2023-05" db="EMBL/GenBank/DDBJ databases">
        <authorList>
            <person name="Stuckert A."/>
        </authorList>
    </citation>
    <scope>NUCLEOTIDE SEQUENCE</scope>
</reference>
<dbReference type="PANTHER" id="PTHR10791:SF30">
    <property type="entry name" value="SUGAR TRANSPORTER SWEET1"/>
    <property type="match status" value="1"/>
</dbReference>
<dbReference type="PANTHER" id="PTHR10791">
    <property type="entry name" value="RAG1-ACTIVATING PROTEIN 1"/>
    <property type="match status" value="1"/>
</dbReference>
<dbReference type="Gene3D" id="1.20.1280.290">
    <property type="match status" value="1"/>
</dbReference>
<evidence type="ECO:0000256" key="2">
    <source>
        <dbReference type="ARBA" id="ARBA00007809"/>
    </source>
</evidence>
<keyword evidence="9 10" id="KW-0472">Membrane</keyword>
<comment type="function">
    <text evidence="10">Mediates sugar transport across membranes.</text>
</comment>
<evidence type="ECO:0000256" key="10">
    <source>
        <dbReference type="RuleBase" id="RU910715"/>
    </source>
</evidence>
<name>A0ABN9E0F8_9NEOB</name>
<dbReference type="InterPro" id="IPR004316">
    <property type="entry name" value="SWEET_rpt"/>
</dbReference>
<comment type="caution">
    <text evidence="11">The sequence shown here is derived from an EMBL/GenBank/DDBJ whole genome shotgun (WGS) entry which is preliminary data.</text>
</comment>
<proteinExistence type="inferred from homology"/>
<comment type="subcellular location">
    <subcellularLocation>
        <location evidence="1">Cell membrane</location>
        <topology evidence="1">Multi-pass membrane protein</topology>
    </subcellularLocation>
</comment>
<dbReference type="InterPro" id="IPR047664">
    <property type="entry name" value="SWEET"/>
</dbReference>
<evidence type="ECO:0000256" key="1">
    <source>
        <dbReference type="ARBA" id="ARBA00004651"/>
    </source>
</evidence>
<keyword evidence="5 10" id="KW-0762">Sugar transport</keyword>
<evidence type="ECO:0000313" key="11">
    <source>
        <dbReference type="EMBL" id="CAI9577057.1"/>
    </source>
</evidence>
<feature type="non-terminal residue" evidence="11">
    <location>
        <position position="309"/>
    </location>
</feature>
<evidence type="ECO:0000256" key="9">
    <source>
        <dbReference type="ARBA" id="ARBA00023136"/>
    </source>
</evidence>
<evidence type="ECO:0000313" key="12">
    <source>
        <dbReference type="Proteomes" id="UP001162483"/>
    </source>
</evidence>
<keyword evidence="4" id="KW-1003">Cell membrane</keyword>
<evidence type="ECO:0000256" key="5">
    <source>
        <dbReference type="ARBA" id="ARBA00022597"/>
    </source>
</evidence>
<gene>
    <name evidence="11" type="ORF">SPARVUS_LOCUS8615039</name>
</gene>
<comment type="similarity">
    <text evidence="2 10">Belongs to the SWEET sugar transporter family.</text>
</comment>
<dbReference type="Pfam" id="PF03083">
    <property type="entry name" value="MtN3_slv"/>
    <property type="match status" value="1"/>
</dbReference>
<sequence length="309" mass="33190">GRFVAPLRRLHPLHRFYVLKRPVRSPANGLQEECGQYPVPAVPHHRSEQPGLVVLRISEGGWDSDDGELHRGLPADSLHGRFPLLFPEKRRPLSQVLLGAAVLVVAFVYFSLWIPDAGLRLNQLGLFCSVFTISMYLSPLADLAQIIRTKSTKCLSMPLTITTFLTSTSWVLYGMQLNDAYIMVPNFPGIVTSLLRIWLFWRYPPGATVLPLPAGVRAQRGAPPYHVPEHADALYSGATLGTAMGPGALCLLGPSIYGALSLLGCSIHGVLSLLGPGALSLLGPSIHGALSLLGPFIHGAVSSGARGSV</sequence>
<keyword evidence="6 10" id="KW-0812">Transmembrane</keyword>
<feature type="transmembrane region" description="Helical" evidence="10">
    <location>
        <begin position="96"/>
        <end position="115"/>
    </location>
</feature>
<feature type="transmembrane region" description="Helical" evidence="10">
    <location>
        <begin position="155"/>
        <end position="174"/>
    </location>
</feature>
<dbReference type="Proteomes" id="UP001162483">
    <property type="component" value="Unassembled WGS sequence"/>
</dbReference>
<feature type="transmembrane region" description="Helical" evidence="10">
    <location>
        <begin position="121"/>
        <end position="143"/>
    </location>
</feature>